<dbReference type="EMBL" id="CP081295">
    <property type="protein sequence ID" value="QZD88854.1"/>
    <property type="molecule type" value="Genomic_DNA"/>
</dbReference>
<evidence type="ECO:0000313" key="6">
    <source>
        <dbReference type="Proteomes" id="UP000824281"/>
    </source>
</evidence>
<dbReference type="InterPro" id="IPR001789">
    <property type="entry name" value="Sig_transdc_resp-reg_receiver"/>
</dbReference>
<feature type="modified residue" description="4-aspartylphosphate" evidence="3">
    <location>
        <position position="54"/>
    </location>
</feature>
<dbReference type="SUPFAM" id="SSF52172">
    <property type="entry name" value="CheY-like"/>
    <property type="match status" value="1"/>
</dbReference>
<reference evidence="5 6" key="1">
    <citation type="submission" date="2021-08" db="EMBL/GenBank/DDBJ databases">
        <title>Comparative Genomics Analysis of the Genus Qipengyuania Reveals Extensive Genetic Diversity and Metabolic Versatility, Including the Description of Fifteen Novel Species.</title>
        <authorList>
            <person name="Liu Y."/>
        </authorList>
    </citation>
    <scope>NUCLEOTIDE SEQUENCE [LARGE SCALE GENOMIC DNA]</scope>
    <source>
        <strain evidence="5 6">1NDH13</strain>
    </source>
</reference>
<dbReference type="Proteomes" id="UP000824281">
    <property type="component" value="Chromosome"/>
</dbReference>
<sequence>MPRRVLLVEDDAIIGLAIESALLDAGVREVGICPTTDEALAALRDTPPEVIILDVHLADRDDGWAIAELLRTLGPDRPRIIFSTGMPDDIPADIAEMGCVLEKPYDAQVLVDLLRQPERQGIISRLRGALSTD</sequence>
<proteinExistence type="predicted"/>
<evidence type="ECO:0000259" key="4">
    <source>
        <dbReference type="PROSITE" id="PS50110"/>
    </source>
</evidence>
<gene>
    <name evidence="5" type="ORF">K3148_08260</name>
</gene>
<accession>A0ABX8ZIW6</accession>
<dbReference type="SMART" id="SM00448">
    <property type="entry name" value="REC"/>
    <property type="match status" value="1"/>
</dbReference>
<keyword evidence="2" id="KW-0902">Two-component regulatory system</keyword>
<protein>
    <submittedName>
        <fullName evidence="5">Response regulator</fullName>
    </submittedName>
</protein>
<dbReference type="RefSeq" id="WP_221424364.1">
    <property type="nucleotide sequence ID" value="NZ_CP081295.1"/>
</dbReference>
<feature type="domain" description="Response regulatory" evidence="4">
    <location>
        <begin position="4"/>
        <end position="118"/>
    </location>
</feature>
<dbReference type="PANTHER" id="PTHR44591:SF14">
    <property type="entry name" value="PROTEIN PILG"/>
    <property type="match status" value="1"/>
</dbReference>
<dbReference type="InterPro" id="IPR050595">
    <property type="entry name" value="Bact_response_regulator"/>
</dbReference>
<keyword evidence="1 3" id="KW-0597">Phosphoprotein</keyword>
<dbReference type="PANTHER" id="PTHR44591">
    <property type="entry name" value="STRESS RESPONSE REGULATOR PROTEIN 1"/>
    <property type="match status" value="1"/>
</dbReference>
<dbReference type="InterPro" id="IPR011006">
    <property type="entry name" value="CheY-like_superfamily"/>
</dbReference>
<dbReference type="Gene3D" id="3.40.50.2300">
    <property type="match status" value="1"/>
</dbReference>
<evidence type="ECO:0000256" key="1">
    <source>
        <dbReference type="ARBA" id="ARBA00022553"/>
    </source>
</evidence>
<dbReference type="PROSITE" id="PS50110">
    <property type="entry name" value="RESPONSE_REGULATORY"/>
    <property type="match status" value="1"/>
</dbReference>
<keyword evidence="6" id="KW-1185">Reference proteome</keyword>
<dbReference type="Pfam" id="PF00072">
    <property type="entry name" value="Response_reg"/>
    <property type="match status" value="1"/>
</dbReference>
<evidence type="ECO:0000313" key="5">
    <source>
        <dbReference type="EMBL" id="QZD88854.1"/>
    </source>
</evidence>
<name>A0ABX8ZIW6_9SPHN</name>
<evidence type="ECO:0000256" key="2">
    <source>
        <dbReference type="ARBA" id="ARBA00023012"/>
    </source>
</evidence>
<evidence type="ECO:0000256" key="3">
    <source>
        <dbReference type="PROSITE-ProRule" id="PRU00169"/>
    </source>
</evidence>
<organism evidence="5 6">
    <name type="scientific">Qipengyuania aurantiaca</name>
    <dbReference type="NCBI Taxonomy" id="2867233"/>
    <lineage>
        <taxon>Bacteria</taxon>
        <taxon>Pseudomonadati</taxon>
        <taxon>Pseudomonadota</taxon>
        <taxon>Alphaproteobacteria</taxon>
        <taxon>Sphingomonadales</taxon>
        <taxon>Erythrobacteraceae</taxon>
        <taxon>Qipengyuania</taxon>
    </lineage>
</organism>